<feature type="region of interest" description="Disordered" evidence="1">
    <location>
        <begin position="172"/>
        <end position="211"/>
    </location>
</feature>
<feature type="region of interest" description="Disordered" evidence="1">
    <location>
        <begin position="17"/>
        <end position="39"/>
    </location>
</feature>
<evidence type="ECO:0000256" key="1">
    <source>
        <dbReference type="SAM" id="MobiDB-lite"/>
    </source>
</evidence>
<evidence type="ECO:0008006" key="5">
    <source>
        <dbReference type="Google" id="ProtNLM"/>
    </source>
</evidence>
<proteinExistence type="predicted"/>
<dbReference type="EMBL" id="JALJOS010000029">
    <property type="protein sequence ID" value="KAK9822914.1"/>
    <property type="molecule type" value="Genomic_DNA"/>
</dbReference>
<protein>
    <recommendedName>
        <fullName evidence="5">Transmembrane protein</fullName>
    </recommendedName>
</protein>
<keyword evidence="2" id="KW-0472">Membrane</keyword>
<evidence type="ECO:0000313" key="3">
    <source>
        <dbReference type="EMBL" id="KAK9822914.1"/>
    </source>
</evidence>
<keyword evidence="2" id="KW-0812">Transmembrane</keyword>
<keyword evidence="4" id="KW-1185">Reference proteome</keyword>
<keyword evidence="2" id="KW-1133">Transmembrane helix</keyword>
<comment type="caution">
    <text evidence="3">The sequence shown here is derived from an EMBL/GenBank/DDBJ whole genome shotgun (WGS) entry which is preliminary data.</text>
</comment>
<reference evidence="3 4" key="1">
    <citation type="journal article" date="2024" name="Nat. Commun.">
        <title>Phylogenomics reveals the evolutionary origins of lichenization in chlorophyte algae.</title>
        <authorList>
            <person name="Puginier C."/>
            <person name="Libourel C."/>
            <person name="Otte J."/>
            <person name="Skaloud P."/>
            <person name="Haon M."/>
            <person name="Grisel S."/>
            <person name="Petersen M."/>
            <person name="Berrin J.G."/>
            <person name="Delaux P.M."/>
            <person name="Dal Grande F."/>
            <person name="Keller J."/>
        </authorList>
    </citation>
    <scope>NUCLEOTIDE SEQUENCE [LARGE SCALE GENOMIC DNA]</scope>
    <source>
        <strain evidence="3 4">SAG 2145</strain>
    </source>
</reference>
<feature type="compositionally biased region" description="Low complexity" evidence="1">
    <location>
        <begin position="172"/>
        <end position="209"/>
    </location>
</feature>
<feature type="region of interest" description="Disordered" evidence="1">
    <location>
        <begin position="146"/>
        <end position="165"/>
    </location>
</feature>
<evidence type="ECO:0000256" key="2">
    <source>
        <dbReference type="SAM" id="Phobius"/>
    </source>
</evidence>
<dbReference type="Proteomes" id="UP001438707">
    <property type="component" value="Unassembled WGS sequence"/>
</dbReference>
<name>A0AAW1QNC5_9CHLO</name>
<accession>A0AAW1QNC5</accession>
<evidence type="ECO:0000313" key="4">
    <source>
        <dbReference type="Proteomes" id="UP001438707"/>
    </source>
</evidence>
<feature type="compositionally biased region" description="Polar residues" evidence="1">
    <location>
        <begin position="392"/>
        <end position="402"/>
    </location>
</feature>
<feature type="region of interest" description="Disordered" evidence="1">
    <location>
        <begin position="326"/>
        <end position="421"/>
    </location>
</feature>
<organism evidence="3 4">
    <name type="scientific">Apatococcus lobatus</name>
    <dbReference type="NCBI Taxonomy" id="904363"/>
    <lineage>
        <taxon>Eukaryota</taxon>
        <taxon>Viridiplantae</taxon>
        <taxon>Chlorophyta</taxon>
        <taxon>core chlorophytes</taxon>
        <taxon>Trebouxiophyceae</taxon>
        <taxon>Chlorellales</taxon>
        <taxon>Chlorellaceae</taxon>
        <taxon>Apatococcus</taxon>
    </lineage>
</organism>
<gene>
    <name evidence="3" type="ORF">WJX74_004090</name>
</gene>
<sequence>MPPSEGLQRLQRLAASQNERRSLPVTAPSRSEGHRQRKGSTIERGSFKYVLFLVAGGLIVAGFYIAPDFTARPLHLRPDRTLTGEKVGNVLLEEPDRLRVQNCVGDACRIIEVSTHKPEGGTMVQQKQVGLGGAGERVLIQEDATGQATVHQVDPQGSPPLDYRGVAADALTGSDATGGSSTGSENQAMGAGTTSASKGAGTKGAAAGSHEATTGEGVITVADDLVAKAQKSPILDIGTKDGILDNQAAHAHHEGDNMMDFTKAANETGNSTAVSWSARAVNANLTQGGMFPSRAEPPIHHYHIPATPAHFAPTAAAAAAAGNGYSSQVTRAQHRASQPAHWKRSRGGITGVVGGNPPPSPLVALGKASSLQQAAGSEPPPSPLQGDPGVMKSTSALLRQSVQAASQSPPTTPSPPVATAASEAVKTLQQPQRLQSDAADMVLPGGIRVTPDATAAGLQDSTTGAQTTQAAYSGGEQQKEQEASLGTFAVWPLIIRNCRPCLSHFRSSPFIEMLLKSLQHLTGPDSFHIFAHKFLRQGGRRDLPRT</sequence>
<dbReference type="AlphaFoldDB" id="A0AAW1QNC5"/>
<feature type="transmembrane region" description="Helical" evidence="2">
    <location>
        <begin position="47"/>
        <end position="66"/>
    </location>
</feature>